<dbReference type="RefSeq" id="WP_124327828.1">
    <property type="nucleotide sequence ID" value="NZ_BEXT01000001.1"/>
</dbReference>
<evidence type="ECO:0000313" key="1">
    <source>
        <dbReference type="EMBL" id="GBC60412.1"/>
    </source>
</evidence>
<dbReference type="AlphaFoldDB" id="A0A401FTV8"/>
<comment type="caution">
    <text evidence="1">The sequence shown here is derived from an EMBL/GenBank/DDBJ whole genome shotgun (WGS) entry which is preliminary data.</text>
</comment>
<evidence type="ECO:0000313" key="2">
    <source>
        <dbReference type="Proteomes" id="UP000288096"/>
    </source>
</evidence>
<keyword evidence="2" id="KW-1185">Reference proteome</keyword>
<dbReference type="EMBL" id="BEXT01000001">
    <property type="protein sequence ID" value="GBC60412.1"/>
    <property type="molecule type" value="Genomic_DNA"/>
</dbReference>
<accession>A0A401FTV8</accession>
<name>A0A401FTV8_9BACT</name>
<proteinExistence type="predicted"/>
<sequence>MQIDMHYYGTYAMARAAGIRRDAAAIIATAAQFTDDNASKDSIEFRDGGRLDAEATAHHAIDRKNIDAEDQRKIWVPFHFLPGNQGNFLTEKLVCRKDSDIAKQMVRFNLSLADQPYALPLMGITAHVYADTFAHYGFSGISSRRNKIHGNSFKFDDIDPEMEKYIRGKEKKFEENYPDEGGFLPNIKSWFAEKFSGALGHGAALTFPDRPYLKWSFEYEEPEKGSGLRDNPATYLEGCEALHKLFRDFATARQDCAETAFAEFSDIKGEVEKILNLQAPKKDRIKAWQDASTTGNLFATGPEKIPLYRKHNWHNQRENLVREKDSSKTRELSVYNFYQAAAVYRTYVLRVLLPSKGLVVT</sequence>
<reference evidence="2" key="1">
    <citation type="submission" date="2017-11" db="EMBL/GenBank/DDBJ databases">
        <authorList>
            <person name="Watanabe M."/>
            <person name="Kojima H."/>
        </authorList>
    </citation>
    <scope>NUCLEOTIDE SEQUENCE [LARGE SCALE GENOMIC DNA]</scope>
    <source>
        <strain evidence="2">Tokyo 01</strain>
    </source>
</reference>
<gene>
    <name evidence="1" type="ORF">DENIS_1364</name>
</gene>
<reference evidence="2" key="2">
    <citation type="submission" date="2019-01" db="EMBL/GenBank/DDBJ databases">
        <title>Genome sequence of Desulfonema ishimotonii strain Tokyo 01.</title>
        <authorList>
            <person name="Fukui M."/>
        </authorList>
    </citation>
    <scope>NUCLEOTIDE SEQUENCE [LARGE SCALE GENOMIC DNA]</scope>
    <source>
        <strain evidence="2">Tokyo 01</strain>
    </source>
</reference>
<dbReference type="InterPro" id="IPR046653">
    <property type="entry name" value="DUF6765"/>
</dbReference>
<dbReference type="Pfam" id="PF20551">
    <property type="entry name" value="DUF6765"/>
    <property type="match status" value="1"/>
</dbReference>
<dbReference type="Proteomes" id="UP000288096">
    <property type="component" value="Unassembled WGS sequence"/>
</dbReference>
<protein>
    <submittedName>
        <fullName evidence="1">Uncharacterized protein</fullName>
    </submittedName>
</protein>
<dbReference type="OrthoDB" id="569000at2"/>
<organism evidence="1 2">
    <name type="scientific">Desulfonema ishimotonii</name>
    <dbReference type="NCBI Taxonomy" id="45657"/>
    <lineage>
        <taxon>Bacteria</taxon>
        <taxon>Pseudomonadati</taxon>
        <taxon>Thermodesulfobacteriota</taxon>
        <taxon>Desulfobacteria</taxon>
        <taxon>Desulfobacterales</taxon>
        <taxon>Desulfococcaceae</taxon>
        <taxon>Desulfonema</taxon>
    </lineage>
</organism>